<sequence length="385" mass="42686">MKKFYFLVLLVFLFNGCSQPSDSAYSENVELSLDQIKELTEESPDTNVSVTFFGENSIQRNIEKIKTSCKKDFPIQPYYLIEIQKTAGNIVLWLSVDSQQVVCSVRKGIKVDSCFSELDCDDGLVSTIDKCEGTPRTCSHGRITECRGGDNFCPSNCTADLDGDCVRQCTSNDDCSDENILTEDICYGLIKVCTFKPLDKKEAGICEELADCEDDNPCTIDSCTDSKCSHDPLINGTFCDDRKECFDGACVSVTENEMVVKNIEAEQSGEREVKITWTTNKQGDSTVKYGVWPNASYDNIEEIKEYVVDHEVLLQNISVGKKYVFKVRSADRFGQTASEVGGDRETFTLCLEECDDGNSCTIDSCNISLGACESKTDTSIEGCTQ</sequence>
<proteinExistence type="predicted"/>
<gene>
    <name evidence="1" type="ORF">HA237_06415</name>
    <name evidence="2" type="ORF">J4224_04625</name>
</gene>
<evidence type="ECO:0000313" key="1">
    <source>
        <dbReference type="EMBL" id="HIH08964.1"/>
    </source>
</evidence>
<reference evidence="2" key="3">
    <citation type="submission" date="2021-05" db="EMBL/GenBank/DDBJ databases">
        <title>Protein family content uncovers lineage relationships and bacterial pathway maintenance mechanisms in DPANN archaea.</title>
        <authorList>
            <person name="Castelle C.J."/>
            <person name="Meheust R."/>
            <person name="Jaffe A.L."/>
            <person name="Seitz K."/>
            <person name="Gong X."/>
            <person name="Baker B.J."/>
            <person name="Banfield J.F."/>
        </authorList>
    </citation>
    <scope>NUCLEOTIDE SEQUENCE</scope>
    <source>
        <strain evidence="2">RIFCSPHIGHO2_01_FULL_GW2011_AR10_43_9</strain>
    </source>
</reference>
<reference evidence="1" key="1">
    <citation type="journal article" date="2020" name="bioRxiv">
        <title>A rank-normalized archaeal taxonomy based on genome phylogeny resolves widespread incomplete and uneven classifications.</title>
        <authorList>
            <person name="Rinke C."/>
            <person name="Chuvochina M."/>
            <person name="Mussig A.J."/>
            <person name="Chaumeil P.-A."/>
            <person name="Waite D.W."/>
            <person name="Whitman W.B."/>
            <person name="Parks D.H."/>
            <person name="Hugenholtz P."/>
        </authorList>
    </citation>
    <scope>NUCLEOTIDE SEQUENCE</scope>
    <source>
        <strain evidence="1">UBA10011</strain>
    </source>
</reference>
<organism evidence="1 3">
    <name type="scientific">Candidatus Iainarchaeum sp</name>
    <dbReference type="NCBI Taxonomy" id="3101447"/>
    <lineage>
        <taxon>Archaea</taxon>
        <taxon>Candidatus Iainarchaeota</taxon>
        <taxon>Candidatus Iainarchaeia</taxon>
        <taxon>Candidatus Iainarchaeales</taxon>
        <taxon>Candidatus Iainarchaeaceae</taxon>
        <taxon>Candidatus Iainarchaeum</taxon>
    </lineage>
</organism>
<dbReference type="EMBL" id="JAGVWF010000066">
    <property type="protein sequence ID" value="MBS3059679.1"/>
    <property type="molecule type" value="Genomic_DNA"/>
</dbReference>
<dbReference type="SUPFAM" id="SSF49363">
    <property type="entry name" value="Purple acid phosphatase, N-terminal domain"/>
    <property type="match status" value="1"/>
</dbReference>
<dbReference type="InterPro" id="IPR001673">
    <property type="entry name" value="S_mold_repeat"/>
</dbReference>
<dbReference type="InterPro" id="IPR013783">
    <property type="entry name" value="Ig-like_fold"/>
</dbReference>
<evidence type="ECO:0000313" key="2">
    <source>
        <dbReference type="EMBL" id="MBS3059679.1"/>
    </source>
</evidence>
<dbReference type="Proteomes" id="UP000683213">
    <property type="component" value="Unassembled WGS sequence"/>
</dbReference>
<reference evidence="2" key="2">
    <citation type="submission" date="2021-03" db="EMBL/GenBank/DDBJ databases">
        <authorList>
            <person name="Jaffe A."/>
        </authorList>
    </citation>
    <scope>NUCLEOTIDE SEQUENCE</scope>
    <source>
        <strain evidence="2">RIFCSPHIGHO2_01_FULL_GW2011_AR10_43_9</strain>
    </source>
</reference>
<comment type="caution">
    <text evidence="1">The sequence shown here is derived from an EMBL/GenBank/DDBJ whole genome shotgun (WGS) entry which is preliminary data.</text>
</comment>
<dbReference type="Pfam" id="PF00526">
    <property type="entry name" value="Dicty_CTDC"/>
    <property type="match status" value="2"/>
</dbReference>
<dbReference type="Proteomes" id="UP000577419">
    <property type="component" value="Unassembled WGS sequence"/>
</dbReference>
<dbReference type="GO" id="GO:0046872">
    <property type="term" value="F:metal ion binding"/>
    <property type="evidence" value="ECO:0007669"/>
    <property type="project" value="InterPro"/>
</dbReference>
<protein>
    <submittedName>
        <fullName evidence="1">Fibronectin type III domain-containing protein</fullName>
    </submittedName>
</protein>
<dbReference type="GO" id="GO:0003993">
    <property type="term" value="F:acid phosphatase activity"/>
    <property type="evidence" value="ECO:0007669"/>
    <property type="project" value="InterPro"/>
</dbReference>
<evidence type="ECO:0000313" key="3">
    <source>
        <dbReference type="Proteomes" id="UP000577419"/>
    </source>
</evidence>
<dbReference type="EMBL" id="DUFG01000032">
    <property type="protein sequence ID" value="HIH08964.1"/>
    <property type="molecule type" value="Genomic_DNA"/>
</dbReference>
<dbReference type="AlphaFoldDB" id="A0A7J4IW17"/>
<name>A0A7J4IW17_9ARCH</name>
<dbReference type="InterPro" id="IPR008963">
    <property type="entry name" value="Purple_acid_Pase-like_N"/>
</dbReference>
<accession>A0A7J4IW17</accession>
<dbReference type="Gene3D" id="2.60.40.10">
    <property type="entry name" value="Immunoglobulins"/>
    <property type="match status" value="1"/>
</dbReference>